<dbReference type="GO" id="GO:0003677">
    <property type="term" value="F:DNA binding"/>
    <property type="evidence" value="ECO:0007669"/>
    <property type="project" value="InterPro"/>
</dbReference>
<name>D7A4N6_ANCN5</name>
<feature type="transmembrane region" description="Helical" evidence="1">
    <location>
        <begin position="92"/>
        <end position="114"/>
    </location>
</feature>
<keyword evidence="1" id="KW-1133">Transmembrane helix</keyword>
<dbReference type="Gene3D" id="2.40.50.1020">
    <property type="entry name" value="LytTr DNA-binding domain"/>
    <property type="match status" value="1"/>
</dbReference>
<feature type="transmembrane region" description="Helical" evidence="1">
    <location>
        <begin position="51"/>
        <end position="71"/>
    </location>
</feature>
<reference evidence="3 4" key="1">
    <citation type="journal article" date="2012" name="Stand. Genomic Sci.">
        <title>Complete genome sequence of the facultatively chemolithoautotrophic and methylotrophic alpha Proteobacterium Starkeya novella type strain (ATCC 8093(T)).</title>
        <authorList>
            <person name="Kappler U."/>
            <person name="Davenport K."/>
            <person name="Beatson S."/>
            <person name="Lucas S."/>
            <person name="Lapidus A."/>
            <person name="Copeland A."/>
            <person name="Berry K.W."/>
            <person name="Glavina Del Rio T."/>
            <person name="Hammon N."/>
            <person name="Dalin E."/>
            <person name="Tice H."/>
            <person name="Pitluck S."/>
            <person name="Richardson P."/>
            <person name="Bruce D."/>
            <person name="Goodwin L.A."/>
            <person name="Han C."/>
            <person name="Tapia R."/>
            <person name="Detter J.C."/>
            <person name="Chang Y.J."/>
            <person name="Jeffries C.D."/>
            <person name="Land M."/>
            <person name="Hauser L."/>
            <person name="Kyrpides N.C."/>
            <person name="Goker M."/>
            <person name="Ivanova N."/>
            <person name="Klenk H.P."/>
            <person name="Woyke T."/>
        </authorList>
    </citation>
    <scope>NUCLEOTIDE SEQUENCE [LARGE SCALE GENOMIC DNA]</scope>
    <source>
        <strain evidence="4">ATCC 8093 / DSM 506 / JCM 20403 / CCM 1077 / IAM 12100 / NBRC 12443 / NCIMB 10456</strain>
    </source>
</reference>
<dbReference type="Proteomes" id="UP000006633">
    <property type="component" value="Chromosome"/>
</dbReference>
<keyword evidence="1" id="KW-0472">Membrane</keyword>
<dbReference type="InterPro" id="IPR007492">
    <property type="entry name" value="LytTR_DNA-bd_dom"/>
</dbReference>
<evidence type="ECO:0000256" key="1">
    <source>
        <dbReference type="SAM" id="Phobius"/>
    </source>
</evidence>
<protein>
    <submittedName>
        <fullName evidence="3">Response regulator receiver protein</fullName>
    </submittedName>
</protein>
<accession>D7A4N6</accession>
<feature type="transmembrane region" description="Helical" evidence="1">
    <location>
        <begin position="126"/>
        <end position="145"/>
    </location>
</feature>
<dbReference type="HOGENOM" id="CLU_079621_0_0_5"/>
<evidence type="ECO:0000259" key="2">
    <source>
        <dbReference type="PROSITE" id="PS50930"/>
    </source>
</evidence>
<dbReference type="SMART" id="SM00850">
    <property type="entry name" value="LytTR"/>
    <property type="match status" value="1"/>
</dbReference>
<gene>
    <name evidence="3" type="ordered locus">Snov_0601</name>
</gene>
<evidence type="ECO:0000313" key="3">
    <source>
        <dbReference type="EMBL" id="ADH87934.1"/>
    </source>
</evidence>
<dbReference type="KEGG" id="sno:Snov_0601"/>
<feature type="domain" description="HTH LytTR-type" evidence="2">
    <location>
        <begin position="194"/>
        <end position="281"/>
    </location>
</feature>
<keyword evidence="1" id="KW-0812">Transmembrane</keyword>
<evidence type="ECO:0000313" key="4">
    <source>
        <dbReference type="Proteomes" id="UP000006633"/>
    </source>
</evidence>
<dbReference type="Pfam" id="PF04397">
    <property type="entry name" value="LytTR"/>
    <property type="match status" value="1"/>
</dbReference>
<dbReference type="AlphaFoldDB" id="D7A4N6"/>
<dbReference type="EMBL" id="CP002026">
    <property type="protein sequence ID" value="ADH87934.1"/>
    <property type="molecule type" value="Genomic_DNA"/>
</dbReference>
<keyword evidence="4" id="KW-1185">Reference proteome</keyword>
<dbReference type="OrthoDB" id="7028951at2"/>
<sequence>MREFANGMQQAMSGAINAAWLRHRSGELCLALALAPVFTWAEPFGVDDDPFLARLGFWGGVLASWFIVTALTEPWLARSALYRDLGPKTRRAAVIALAALPMIPVTGAAINALNGWEASFGEVSELYFQIIIVGSLVTMLGDKLVPVLVRDTAPRALPVTVSDPPSAAAEDIRAASPSACPLIARLPTDLRGPVLCLEMQDHYVRVHTGRGAALVLMRLRDAIAETAPVAGRQVHRSWWVADEAVERFERAGRAGSVRLRDGRRVPVSQRYLQDVEQAWGTAS</sequence>
<dbReference type="PROSITE" id="PS50930">
    <property type="entry name" value="HTH_LYTTR"/>
    <property type="match status" value="1"/>
</dbReference>
<organism evidence="3 4">
    <name type="scientific">Ancylobacter novellus (strain ATCC 8093 / DSM 506 / JCM 20403 / CCM 1077 / IAM 12100 / NBRC 12443 / NCIMB 10456)</name>
    <name type="common">Starkeya novella</name>
    <dbReference type="NCBI Taxonomy" id="639283"/>
    <lineage>
        <taxon>Bacteria</taxon>
        <taxon>Pseudomonadati</taxon>
        <taxon>Pseudomonadota</taxon>
        <taxon>Alphaproteobacteria</taxon>
        <taxon>Hyphomicrobiales</taxon>
        <taxon>Xanthobacteraceae</taxon>
        <taxon>Ancylobacter</taxon>
    </lineage>
</organism>
<dbReference type="eggNOG" id="COG3279">
    <property type="taxonomic scope" value="Bacteria"/>
</dbReference>
<dbReference type="RefSeq" id="WP_013165439.1">
    <property type="nucleotide sequence ID" value="NC_014217.1"/>
</dbReference>
<dbReference type="STRING" id="639283.Snov_0601"/>
<proteinExistence type="predicted"/>